<keyword evidence="6" id="KW-0413">Isomerase</keyword>
<dbReference type="AlphaFoldDB" id="A7TNW9"/>
<dbReference type="GeneID" id="5544178"/>
<dbReference type="GO" id="GO:0003755">
    <property type="term" value="F:peptidyl-prolyl cis-trans isomerase activity"/>
    <property type="evidence" value="ECO:0007669"/>
    <property type="project" value="UniProtKB-KW"/>
</dbReference>
<keyword evidence="4 7" id="KW-0802">TPR repeat</keyword>
<dbReference type="EC" id="5.2.1.8" evidence="2"/>
<dbReference type="OrthoDB" id="407558at2759"/>
<dbReference type="HOGENOM" id="CLU_012062_37_0_1"/>
<evidence type="ECO:0000256" key="5">
    <source>
        <dbReference type="ARBA" id="ARBA00023110"/>
    </source>
</evidence>
<feature type="domain" description="PPIase cyclophilin-type" evidence="8">
    <location>
        <begin position="7"/>
        <end position="194"/>
    </location>
</feature>
<dbReference type="InterPro" id="IPR011990">
    <property type="entry name" value="TPR-like_helical_dom_sf"/>
</dbReference>
<dbReference type="PROSITE" id="PS50072">
    <property type="entry name" value="CSA_PPIASE_2"/>
    <property type="match status" value="1"/>
</dbReference>
<dbReference type="OMA" id="QFFITTY"/>
<dbReference type="GO" id="GO:0051082">
    <property type="term" value="F:unfolded protein binding"/>
    <property type="evidence" value="ECO:0007669"/>
    <property type="project" value="EnsemblFungi"/>
</dbReference>
<dbReference type="InterPro" id="IPR019734">
    <property type="entry name" value="TPR_rpt"/>
</dbReference>
<evidence type="ECO:0000259" key="8">
    <source>
        <dbReference type="PROSITE" id="PS50072"/>
    </source>
</evidence>
<protein>
    <recommendedName>
        <fullName evidence="2">peptidylprolyl isomerase</fullName>
        <ecNumber evidence="2">5.2.1.8</ecNumber>
    </recommendedName>
</protein>
<sequence length="391" mass="44280">MEDTLVYLDISIGEDRIGRIVCQLFDEKAPKAVKNFISLCTGDVTVDGVGELTLKGNIYHRIIRNFMIQCGDIIYGNGKFEKSSQIGTGGCSIYATEQELGSDENQLKCYGLFEDENMGEFTEPFLLAMANTGNPNSNSSQFFITVAPQPHLNGKHTIFGKVLYGKHVVRTIENSPVDSDGFPSSCVKIDDCGIWNDSMDVPLYNACNNTIGGDIYEEDPNDDINFDPEDSSKAYEATNTIKESGTLLFKQKDYQNALLKYKKSLKYVNEFIPEMEVNKDNCILFTVLKMKLYLNISLVYFNLKDNDNCITYTTYLLDMENVPDLDQAKAYYRRGNAYFAKKRLEEALNDYKNCQLKNPSDKVINDKIDLVESQIEAQKEKTKKNIAKFFS</sequence>
<dbReference type="PRINTS" id="PR00153">
    <property type="entry name" value="CSAPPISMRASE"/>
</dbReference>
<dbReference type="eggNOG" id="KOG0546">
    <property type="taxonomic scope" value="Eukaryota"/>
</dbReference>
<dbReference type="Pfam" id="PF00515">
    <property type="entry name" value="TPR_1"/>
    <property type="match status" value="1"/>
</dbReference>
<dbReference type="Pfam" id="PF00160">
    <property type="entry name" value="Pro_isomerase"/>
    <property type="match status" value="1"/>
</dbReference>
<dbReference type="SUPFAM" id="SSF50891">
    <property type="entry name" value="Cyclophilin-like"/>
    <property type="match status" value="1"/>
</dbReference>
<dbReference type="SUPFAM" id="SSF48452">
    <property type="entry name" value="TPR-like"/>
    <property type="match status" value="1"/>
</dbReference>
<name>A7TNW9_VANPO</name>
<keyword evidence="10" id="KW-1185">Reference proteome</keyword>
<reference evidence="9 10" key="1">
    <citation type="journal article" date="2007" name="Proc. Natl. Acad. Sci. U.S.A.">
        <title>Independent sorting-out of thousands of duplicated gene pairs in two yeast species descended from a whole-genome duplication.</title>
        <authorList>
            <person name="Scannell D.R."/>
            <person name="Frank A.C."/>
            <person name="Conant G.C."/>
            <person name="Byrne K.P."/>
            <person name="Woolfit M."/>
            <person name="Wolfe K.H."/>
        </authorList>
    </citation>
    <scope>NUCLEOTIDE SEQUENCE [LARGE SCALE GENOMIC DNA]</scope>
    <source>
        <strain evidence="10">ATCC 22028 / DSM 70294 / BCRC 21397 / CBS 2163 / NBRC 10782 / NRRL Y-8283 / UCD 57-17</strain>
    </source>
</reference>
<dbReference type="PANTHER" id="PTHR11071">
    <property type="entry name" value="PEPTIDYL-PROLYL CIS-TRANS ISOMERASE"/>
    <property type="match status" value="1"/>
</dbReference>
<evidence type="ECO:0000256" key="7">
    <source>
        <dbReference type="PROSITE-ProRule" id="PRU00339"/>
    </source>
</evidence>
<dbReference type="Proteomes" id="UP000000267">
    <property type="component" value="Unassembled WGS sequence"/>
</dbReference>
<gene>
    <name evidence="9" type="ORF">Kpol_1067p25</name>
</gene>
<dbReference type="FunFam" id="1.25.40.10:FF:000029">
    <property type="entry name" value="peptidyl-prolyl cis-trans isomerase D"/>
    <property type="match status" value="1"/>
</dbReference>
<evidence type="ECO:0000256" key="2">
    <source>
        <dbReference type="ARBA" id="ARBA00013194"/>
    </source>
</evidence>
<dbReference type="GO" id="GO:0005829">
    <property type="term" value="C:cytosol"/>
    <property type="evidence" value="ECO:0007669"/>
    <property type="project" value="EnsemblFungi"/>
</dbReference>
<feature type="repeat" description="TPR" evidence="7">
    <location>
        <begin position="328"/>
        <end position="361"/>
    </location>
</feature>
<proteinExistence type="predicted"/>
<dbReference type="FunCoup" id="A7TNW9">
    <property type="interactions" value="84"/>
</dbReference>
<evidence type="ECO:0000313" key="10">
    <source>
        <dbReference type="Proteomes" id="UP000000267"/>
    </source>
</evidence>
<dbReference type="InterPro" id="IPR002130">
    <property type="entry name" value="Cyclophilin-type_PPIase_dom"/>
</dbReference>
<evidence type="ECO:0000256" key="6">
    <source>
        <dbReference type="ARBA" id="ARBA00023235"/>
    </source>
</evidence>
<organism evidence="10">
    <name type="scientific">Vanderwaltozyma polyspora (strain ATCC 22028 / DSM 70294 / BCRC 21397 / CBS 2163 / NBRC 10782 / NRRL Y-8283 / UCD 57-17)</name>
    <name type="common">Kluyveromyces polysporus</name>
    <dbReference type="NCBI Taxonomy" id="436907"/>
    <lineage>
        <taxon>Eukaryota</taxon>
        <taxon>Fungi</taxon>
        <taxon>Dikarya</taxon>
        <taxon>Ascomycota</taxon>
        <taxon>Saccharomycotina</taxon>
        <taxon>Saccharomycetes</taxon>
        <taxon>Saccharomycetales</taxon>
        <taxon>Saccharomycetaceae</taxon>
        <taxon>Vanderwaltozyma</taxon>
    </lineage>
</organism>
<evidence type="ECO:0000313" key="9">
    <source>
        <dbReference type="EMBL" id="EDO16052.1"/>
    </source>
</evidence>
<dbReference type="Gene3D" id="1.25.40.10">
    <property type="entry name" value="Tetratricopeptide repeat domain"/>
    <property type="match status" value="1"/>
</dbReference>
<evidence type="ECO:0000256" key="3">
    <source>
        <dbReference type="ARBA" id="ARBA00022737"/>
    </source>
</evidence>
<dbReference type="GO" id="GO:0016018">
    <property type="term" value="F:cyclosporin A binding"/>
    <property type="evidence" value="ECO:0007669"/>
    <property type="project" value="TreeGrafter"/>
</dbReference>
<dbReference type="PANTHER" id="PTHR11071:SF561">
    <property type="entry name" value="PEPTIDYL-PROLYL CIS-TRANS ISOMERASE D-RELATED"/>
    <property type="match status" value="1"/>
</dbReference>
<comment type="catalytic activity">
    <reaction evidence="1">
        <text>[protein]-peptidylproline (omega=180) = [protein]-peptidylproline (omega=0)</text>
        <dbReference type="Rhea" id="RHEA:16237"/>
        <dbReference type="Rhea" id="RHEA-COMP:10747"/>
        <dbReference type="Rhea" id="RHEA-COMP:10748"/>
        <dbReference type="ChEBI" id="CHEBI:83833"/>
        <dbReference type="ChEBI" id="CHEBI:83834"/>
        <dbReference type="EC" id="5.2.1.8"/>
    </reaction>
</comment>
<dbReference type="InParanoid" id="A7TNW9"/>
<dbReference type="PROSITE" id="PS50005">
    <property type="entry name" value="TPR"/>
    <property type="match status" value="1"/>
</dbReference>
<evidence type="ECO:0000256" key="4">
    <source>
        <dbReference type="ARBA" id="ARBA00022803"/>
    </source>
</evidence>
<keyword evidence="3" id="KW-0677">Repeat</keyword>
<dbReference type="InterPro" id="IPR029000">
    <property type="entry name" value="Cyclophilin-like_dom_sf"/>
</dbReference>
<dbReference type="RefSeq" id="XP_001643910.1">
    <property type="nucleotide sequence ID" value="XM_001643860.1"/>
</dbReference>
<dbReference type="Gene3D" id="2.40.100.10">
    <property type="entry name" value="Cyclophilin-like"/>
    <property type="match status" value="1"/>
</dbReference>
<evidence type="ECO:0000256" key="1">
    <source>
        <dbReference type="ARBA" id="ARBA00000971"/>
    </source>
</evidence>
<accession>A7TNW9</accession>
<keyword evidence="5" id="KW-0697">Rotamase</keyword>
<dbReference type="GO" id="GO:0042026">
    <property type="term" value="P:protein refolding"/>
    <property type="evidence" value="ECO:0007669"/>
    <property type="project" value="EnsemblFungi"/>
</dbReference>
<dbReference type="PhylomeDB" id="A7TNW9"/>
<dbReference type="SMART" id="SM00028">
    <property type="entry name" value="TPR"/>
    <property type="match status" value="3"/>
</dbReference>
<dbReference type="STRING" id="436907.A7TNW9"/>
<dbReference type="EMBL" id="DS480435">
    <property type="protein sequence ID" value="EDO16052.1"/>
    <property type="molecule type" value="Genomic_DNA"/>
</dbReference>
<dbReference type="KEGG" id="vpo:Kpol_1067p25"/>